<keyword evidence="5" id="KW-0413">Isomerase</keyword>
<evidence type="ECO:0000313" key="8">
    <source>
        <dbReference type="EMBL" id="NBC70191.1"/>
    </source>
</evidence>
<dbReference type="InterPro" id="IPR027304">
    <property type="entry name" value="Trigger_fact/SurA_dom_sf"/>
</dbReference>
<proteinExistence type="predicted"/>
<feature type="domain" description="PpiC" evidence="7">
    <location>
        <begin position="200"/>
        <end position="335"/>
    </location>
</feature>
<evidence type="ECO:0000256" key="2">
    <source>
        <dbReference type="ARBA" id="ARBA00013194"/>
    </source>
</evidence>
<keyword evidence="9" id="KW-1185">Reference proteome</keyword>
<protein>
    <recommendedName>
        <fullName evidence="2">peptidylprolyl isomerase</fullName>
        <ecNumber evidence="2">5.2.1.8</ecNumber>
    </recommendedName>
</protein>
<gene>
    <name evidence="8" type="ORF">GT003_14425</name>
</gene>
<comment type="caution">
    <text evidence="8">The sequence shown here is derived from an EMBL/GenBank/DDBJ whole genome shotgun (WGS) entry which is preliminary data.</text>
</comment>
<dbReference type="InterPro" id="IPR046357">
    <property type="entry name" value="PPIase_dom_sf"/>
</dbReference>
<evidence type="ECO:0000256" key="1">
    <source>
        <dbReference type="ARBA" id="ARBA00000971"/>
    </source>
</evidence>
<dbReference type="AlphaFoldDB" id="A0A7X4YRB6"/>
<dbReference type="Pfam" id="PF13145">
    <property type="entry name" value="Rotamase_2"/>
    <property type="match status" value="1"/>
</dbReference>
<dbReference type="Gene3D" id="1.10.4030.10">
    <property type="entry name" value="Porin chaperone SurA, peptide-binding domain"/>
    <property type="match status" value="1"/>
</dbReference>
<accession>A0A7X4YRB6</accession>
<name>A0A7X4YRB6_9BACL</name>
<sequence length="374" mass="39996">MRNAVLKTPARPINGPVPAFFHKKRLQAMTIAAAALLLAAIAVLTILQQRGGGAKLHAAAIVNGEPIAAEELQQAVTAQKAKTAAYFKAKYDADSGPGFWTASFDGEVPAEKLKKDALAQVVRLKLQQAMAKREGLTAVITYTSFLKELKAENERRAHGGDDQPGVYGPKQYTESAYYSLLNSNLIGELKKKLEGSMTWTDAQLRAFYDEQAADQFTSRDSVRADTISVAYGDGASFADSEAEAAAKKIAEQLDAGMSASAAAKAFEGAAAVKTVMLDAETARAASLETPLLLSRVQNLQPGQHTGVFKENGAYVLAVVTAREQSKAYAFEDVKEGIAAQLADEAYDAMVAKAVADAKVVIDQDVYDRMDPEAR</sequence>
<keyword evidence="3" id="KW-0732">Signal</keyword>
<dbReference type="InterPro" id="IPR050245">
    <property type="entry name" value="PrsA_foldase"/>
</dbReference>
<evidence type="ECO:0000256" key="3">
    <source>
        <dbReference type="ARBA" id="ARBA00022729"/>
    </source>
</evidence>
<evidence type="ECO:0000256" key="6">
    <source>
        <dbReference type="SAM" id="Phobius"/>
    </source>
</evidence>
<comment type="catalytic activity">
    <reaction evidence="1">
        <text>[protein]-peptidylproline (omega=180) = [protein]-peptidylproline (omega=0)</text>
        <dbReference type="Rhea" id="RHEA:16237"/>
        <dbReference type="Rhea" id="RHEA-COMP:10747"/>
        <dbReference type="Rhea" id="RHEA-COMP:10748"/>
        <dbReference type="ChEBI" id="CHEBI:83833"/>
        <dbReference type="ChEBI" id="CHEBI:83834"/>
        <dbReference type="EC" id="5.2.1.8"/>
    </reaction>
</comment>
<keyword evidence="4" id="KW-0697">Rotamase</keyword>
<evidence type="ECO:0000256" key="4">
    <source>
        <dbReference type="ARBA" id="ARBA00023110"/>
    </source>
</evidence>
<dbReference type="SUPFAM" id="SSF109998">
    <property type="entry name" value="Triger factor/SurA peptide-binding domain-like"/>
    <property type="match status" value="1"/>
</dbReference>
<dbReference type="EMBL" id="JAAAMU010000006">
    <property type="protein sequence ID" value="NBC70191.1"/>
    <property type="molecule type" value="Genomic_DNA"/>
</dbReference>
<dbReference type="PANTHER" id="PTHR47245:SF1">
    <property type="entry name" value="FOLDASE PROTEIN PRSA"/>
    <property type="match status" value="1"/>
</dbReference>
<evidence type="ECO:0000256" key="5">
    <source>
        <dbReference type="ARBA" id="ARBA00023235"/>
    </source>
</evidence>
<feature type="transmembrane region" description="Helical" evidence="6">
    <location>
        <begin position="26"/>
        <end position="47"/>
    </location>
</feature>
<evidence type="ECO:0000313" key="9">
    <source>
        <dbReference type="Proteomes" id="UP000558113"/>
    </source>
</evidence>
<dbReference type="EC" id="5.2.1.8" evidence="2"/>
<dbReference type="RefSeq" id="WP_161698860.1">
    <property type="nucleotide sequence ID" value="NZ_JAAAMU010000006.1"/>
</dbReference>
<dbReference type="Gene3D" id="3.10.50.40">
    <property type="match status" value="1"/>
</dbReference>
<reference evidence="8 9" key="1">
    <citation type="submission" date="2020-01" db="EMBL/GenBank/DDBJ databases">
        <title>Paenibacillus soybeanensis sp. nov. isolated from the nodules of soybean (Glycine max(L.) Merr).</title>
        <authorList>
            <person name="Wang H."/>
        </authorList>
    </citation>
    <scope>NUCLEOTIDE SEQUENCE [LARGE SCALE GENOMIC DNA]</scope>
    <source>
        <strain evidence="8 9">DSM 23054</strain>
    </source>
</reference>
<keyword evidence="6" id="KW-0472">Membrane</keyword>
<dbReference type="GO" id="GO:0003755">
    <property type="term" value="F:peptidyl-prolyl cis-trans isomerase activity"/>
    <property type="evidence" value="ECO:0007669"/>
    <property type="project" value="UniProtKB-KW"/>
</dbReference>
<evidence type="ECO:0000259" key="7">
    <source>
        <dbReference type="Pfam" id="PF13145"/>
    </source>
</evidence>
<keyword evidence="6" id="KW-1133">Transmembrane helix</keyword>
<organism evidence="8 9">
    <name type="scientific">Paenibacillus sacheonensis</name>
    <dbReference type="NCBI Taxonomy" id="742054"/>
    <lineage>
        <taxon>Bacteria</taxon>
        <taxon>Bacillati</taxon>
        <taxon>Bacillota</taxon>
        <taxon>Bacilli</taxon>
        <taxon>Bacillales</taxon>
        <taxon>Paenibacillaceae</taxon>
        <taxon>Paenibacillus</taxon>
    </lineage>
</organism>
<keyword evidence="6" id="KW-0812">Transmembrane</keyword>
<dbReference type="OrthoDB" id="4229635at2"/>
<dbReference type="InterPro" id="IPR000297">
    <property type="entry name" value="PPIase_PpiC"/>
</dbReference>
<dbReference type="PANTHER" id="PTHR47245">
    <property type="entry name" value="PEPTIDYLPROLYL ISOMERASE"/>
    <property type="match status" value="1"/>
</dbReference>
<dbReference type="Proteomes" id="UP000558113">
    <property type="component" value="Unassembled WGS sequence"/>
</dbReference>